<reference evidence="2" key="1">
    <citation type="submission" date="2024-02" db="UniProtKB">
        <authorList>
            <consortium name="WormBaseParasite"/>
        </authorList>
    </citation>
    <scope>IDENTIFICATION</scope>
</reference>
<dbReference type="WBParaSite" id="MBELARI_LOCUS13531">
    <property type="protein sequence ID" value="MBELARI_LOCUS13531"/>
    <property type="gene ID" value="MBELARI_LOCUS13531"/>
</dbReference>
<name>A0AAF3EHQ5_9BILA</name>
<sequence length="43" mass="5143">KIPFSDVRLPPVLTLKQSFKVGDEVEAPLRDKMWNTNQWEWDK</sequence>
<evidence type="ECO:0000313" key="2">
    <source>
        <dbReference type="WBParaSite" id="MBELARI_LOCUS13531"/>
    </source>
</evidence>
<keyword evidence="1" id="KW-1185">Reference proteome</keyword>
<proteinExistence type="predicted"/>
<evidence type="ECO:0000313" key="1">
    <source>
        <dbReference type="Proteomes" id="UP000887575"/>
    </source>
</evidence>
<dbReference type="Proteomes" id="UP000887575">
    <property type="component" value="Unassembled WGS sequence"/>
</dbReference>
<protein>
    <submittedName>
        <fullName evidence="2">Uncharacterized protein</fullName>
    </submittedName>
</protein>
<accession>A0AAF3EHQ5</accession>
<organism evidence="1 2">
    <name type="scientific">Mesorhabditis belari</name>
    <dbReference type="NCBI Taxonomy" id="2138241"/>
    <lineage>
        <taxon>Eukaryota</taxon>
        <taxon>Metazoa</taxon>
        <taxon>Ecdysozoa</taxon>
        <taxon>Nematoda</taxon>
        <taxon>Chromadorea</taxon>
        <taxon>Rhabditida</taxon>
        <taxon>Rhabditina</taxon>
        <taxon>Rhabditomorpha</taxon>
        <taxon>Rhabditoidea</taxon>
        <taxon>Rhabditidae</taxon>
        <taxon>Mesorhabditinae</taxon>
        <taxon>Mesorhabditis</taxon>
    </lineage>
</organism>
<dbReference type="AlphaFoldDB" id="A0AAF3EHQ5"/>